<dbReference type="InterPro" id="IPR013320">
    <property type="entry name" value="ConA-like_dom_sf"/>
</dbReference>
<dbReference type="PANTHER" id="PTHR35332">
    <property type="entry name" value="REGULATION OF ENOLASE PROTEIN 1"/>
    <property type="match status" value="1"/>
</dbReference>
<keyword evidence="2" id="KW-1185">Reference proteome</keyword>
<dbReference type="PANTHER" id="PTHR35332:SF2">
    <property type="entry name" value="REGULATION OF ENOLASE PROTEIN 1"/>
    <property type="match status" value="1"/>
</dbReference>
<dbReference type="RefSeq" id="WP_312001472.1">
    <property type="nucleotide sequence ID" value="NZ_JAUSUY010000044.1"/>
</dbReference>
<dbReference type="InterPro" id="IPR009784">
    <property type="entry name" value="DUF1349"/>
</dbReference>
<protein>
    <submittedName>
        <fullName evidence="1">Regulation of enolase protein 1 (Concanavalin A-like superfamily)</fullName>
    </submittedName>
</protein>
<reference evidence="1 2" key="1">
    <citation type="submission" date="2023-07" db="EMBL/GenBank/DDBJ databases">
        <title>Genomic Encyclopedia of Type Strains, Phase IV (KMG-IV): sequencing the most valuable type-strain genomes for metagenomic binning, comparative biology and taxonomic classification.</title>
        <authorList>
            <person name="Goeker M."/>
        </authorList>
    </citation>
    <scope>NUCLEOTIDE SEQUENCE [LARGE SCALE GENOMIC DNA]</scope>
    <source>
        <strain evidence="1 2">T98</strain>
    </source>
</reference>
<evidence type="ECO:0000313" key="2">
    <source>
        <dbReference type="Proteomes" id="UP001248709"/>
    </source>
</evidence>
<dbReference type="EMBL" id="JAUSUY010000044">
    <property type="protein sequence ID" value="MDT3429231.1"/>
    <property type="molecule type" value="Genomic_DNA"/>
</dbReference>
<dbReference type="SUPFAM" id="SSF49899">
    <property type="entry name" value="Concanavalin A-like lectins/glucanases"/>
    <property type="match status" value="1"/>
</dbReference>
<sequence length="204" mass="22880">MSEKKISWSEGVWLTEPPLCYEKEGALVAEALKGSDYWQTTMYGFQRDNGHSLVVPWSGGDAVEVSFHLTGFENLYDQAGLMLWSHSGQWIKAGVEINDSVPHVGAVVTAGYSDWSLSPVPEWEGKIITIRASRLRDAVIIRARAEQQPWRTIRVCRLHPEEDWQVGPYLCAPTNAGLQVAFTGWRWTKPDTDVHVQPLAEGSE</sequence>
<proteinExistence type="predicted"/>
<accession>A0ABU3HEH4</accession>
<gene>
    <name evidence="1" type="ORF">J2Z22_004832</name>
</gene>
<dbReference type="Gene3D" id="2.60.120.200">
    <property type="match status" value="1"/>
</dbReference>
<organism evidence="1 2">
    <name type="scientific">Paenibacillus forsythiae</name>
    <dbReference type="NCBI Taxonomy" id="365616"/>
    <lineage>
        <taxon>Bacteria</taxon>
        <taxon>Bacillati</taxon>
        <taxon>Bacillota</taxon>
        <taxon>Bacilli</taxon>
        <taxon>Bacillales</taxon>
        <taxon>Paenibacillaceae</taxon>
        <taxon>Paenibacillus</taxon>
    </lineage>
</organism>
<dbReference type="Pfam" id="PF07081">
    <property type="entry name" value="DUF1349"/>
    <property type="match status" value="1"/>
</dbReference>
<name>A0ABU3HEH4_9BACL</name>
<evidence type="ECO:0000313" key="1">
    <source>
        <dbReference type="EMBL" id="MDT3429231.1"/>
    </source>
</evidence>
<dbReference type="Proteomes" id="UP001248709">
    <property type="component" value="Unassembled WGS sequence"/>
</dbReference>
<comment type="caution">
    <text evidence="1">The sequence shown here is derived from an EMBL/GenBank/DDBJ whole genome shotgun (WGS) entry which is preliminary data.</text>
</comment>